<organism evidence="1 2">
    <name type="scientific">Enterobacter asburiae</name>
    <dbReference type="NCBI Taxonomy" id="61645"/>
    <lineage>
        <taxon>Bacteria</taxon>
        <taxon>Pseudomonadati</taxon>
        <taxon>Pseudomonadota</taxon>
        <taxon>Gammaproteobacteria</taxon>
        <taxon>Enterobacterales</taxon>
        <taxon>Enterobacteriaceae</taxon>
        <taxon>Enterobacter</taxon>
        <taxon>Enterobacter cloacae complex</taxon>
    </lineage>
</organism>
<protein>
    <submittedName>
        <fullName evidence="1">Uncharacterized protein</fullName>
    </submittedName>
</protein>
<evidence type="ECO:0000313" key="2">
    <source>
        <dbReference type="Proteomes" id="UP000641429"/>
    </source>
</evidence>
<dbReference type="AlphaFoldDB" id="A0A8I1G4E0"/>
<proteinExistence type="predicted"/>
<sequence length="78" mass="8675">MSIRTEHGFGPSTVEVEWLDDCPKCQHGKARVTGWSVTKDSLWAGDEAVCAKCGHKGEIDADGENAWVEWDEVKEINQ</sequence>
<dbReference type="RefSeq" id="WP_199028925.1">
    <property type="nucleotide sequence ID" value="NZ_JAELXN010000065.1"/>
</dbReference>
<evidence type="ECO:0000313" key="1">
    <source>
        <dbReference type="EMBL" id="MBJ6597474.1"/>
    </source>
</evidence>
<gene>
    <name evidence="1" type="ORF">JGT27_17420</name>
</gene>
<accession>A0A8I1G4E0</accession>
<dbReference type="Proteomes" id="UP000641429">
    <property type="component" value="Unassembled WGS sequence"/>
</dbReference>
<dbReference type="EMBL" id="JAELXN010000065">
    <property type="protein sequence ID" value="MBJ6597474.1"/>
    <property type="molecule type" value="Genomic_DNA"/>
</dbReference>
<comment type="caution">
    <text evidence="1">The sequence shown here is derived from an EMBL/GenBank/DDBJ whole genome shotgun (WGS) entry which is preliminary data.</text>
</comment>
<reference evidence="1" key="1">
    <citation type="submission" date="2020-12" db="EMBL/GenBank/DDBJ databases">
        <title>Molecular epidemiology of VIM- metallo-b-lactamase-producing Enterobacter cloacae complex isolated in France between 2015 and 2018.</title>
        <authorList>
            <person name="Emeraud C."/>
            <person name="Petit C."/>
            <person name="Bonnin R."/>
            <person name="Naas T."/>
            <person name="Dortet L."/>
        </authorList>
    </citation>
    <scope>NUCLEOTIDE SEQUENCE</scope>
    <source>
        <strain evidence="1">170C2</strain>
    </source>
</reference>
<name>A0A8I1G4E0_ENTAS</name>